<feature type="transmembrane region" description="Helical" evidence="7">
    <location>
        <begin position="165"/>
        <end position="184"/>
    </location>
</feature>
<gene>
    <name evidence="9" type="ORF">AXF14_12665</name>
</gene>
<dbReference type="STRING" id="111015.AXF14_12665"/>
<keyword evidence="10" id="KW-1185">Reference proteome</keyword>
<evidence type="ECO:0000256" key="6">
    <source>
        <dbReference type="ARBA" id="ARBA00023136"/>
    </source>
</evidence>
<feature type="transmembrane region" description="Helical" evidence="7">
    <location>
        <begin position="420"/>
        <end position="441"/>
    </location>
</feature>
<organism evidence="9 10">
    <name type="scientific">Actinomyces radicidentis</name>
    <dbReference type="NCBI Taxonomy" id="111015"/>
    <lineage>
        <taxon>Bacteria</taxon>
        <taxon>Bacillati</taxon>
        <taxon>Actinomycetota</taxon>
        <taxon>Actinomycetes</taxon>
        <taxon>Actinomycetales</taxon>
        <taxon>Actinomycetaceae</taxon>
        <taxon>Actinomyces</taxon>
    </lineage>
</organism>
<feature type="domain" description="ABC3 transporter permease C-terminal" evidence="8">
    <location>
        <begin position="335"/>
        <end position="445"/>
    </location>
</feature>
<feature type="domain" description="ABC3 transporter permease C-terminal" evidence="8">
    <location>
        <begin position="71"/>
        <end position="190"/>
    </location>
</feature>
<evidence type="ECO:0000256" key="2">
    <source>
        <dbReference type="ARBA" id="ARBA00005236"/>
    </source>
</evidence>
<name>A0A0X8JG81_ACTRD</name>
<dbReference type="AlphaFoldDB" id="A0A0X8JG81"/>
<keyword evidence="5 7" id="KW-1133">Transmembrane helix</keyword>
<dbReference type="PANTHER" id="PTHR30489:SF0">
    <property type="entry name" value="LIPOPROTEIN-RELEASING SYSTEM TRANSMEMBRANE PROTEIN LOLE"/>
    <property type="match status" value="1"/>
</dbReference>
<evidence type="ECO:0000313" key="10">
    <source>
        <dbReference type="Proteomes" id="UP000065220"/>
    </source>
</evidence>
<dbReference type="InterPro" id="IPR003838">
    <property type="entry name" value="ABC3_permease_C"/>
</dbReference>
<reference evidence="10" key="1">
    <citation type="submission" date="2016-02" db="EMBL/GenBank/DDBJ databases">
        <authorList>
            <person name="Holder M.E."/>
            <person name="Ajami N.J."/>
            <person name="Petrosino J.F."/>
        </authorList>
    </citation>
    <scope>NUCLEOTIDE SEQUENCE [LARGE SCALE GENOMIC DNA]</scope>
    <source>
        <strain evidence="10">CCUG 36733</strain>
    </source>
</reference>
<evidence type="ECO:0000313" key="9">
    <source>
        <dbReference type="EMBL" id="AMD88270.1"/>
    </source>
</evidence>
<proteinExistence type="inferred from homology"/>
<comment type="subcellular location">
    <subcellularLocation>
        <location evidence="1">Cell membrane</location>
        <topology evidence="1">Multi-pass membrane protein</topology>
    </subcellularLocation>
</comment>
<dbReference type="Pfam" id="PF02687">
    <property type="entry name" value="FtsX"/>
    <property type="match status" value="2"/>
</dbReference>
<dbReference type="EMBL" id="CP014228">
    <property type="protein sequence ID" value="AMD88270.1"/>
    <property type="molecule type" value="Genomic_DNA"/>
</dbReference>
<keyword evidence="6 7" id="KW-0472">Membrane</keyword>
<protein>
    <submittedName>
        <fullName evidence="9">ABC transporter permease</fullName>
    </submittedName>
</protein>
<keyword evidence="3" id="KW-1003">Cell membrane</keyword>
<dbReference type="GO" id="GO:0098797">
    <property type="term" value="C:plasma membrane protein complex"/>
    <property type="evidence" value="ECO:0007669"/>
    <property type="project" value="TreeGrafter"/>
</dbReference>
<feature type="transmembrane region" description="Helical" evidence="7">
    <location>
        <begin position="299"/>
        <end position="318"/>
    </location>
</feature>
<feature type="transmembrane region" description="Helical" evidence="7">
    <location>
        <begin position="213"/>
        <end position="235"/>
    </location>
</feature>
<dbReference type="InterPro" id="IPR051447">
    <property type="entry name" value="Lipoprotein-release_system"/>
</dbReference>
<dbReference type="PROSITE" id="PS51257">
    <property type="entry name" value="PROKAR_LIPOPROTEIN"/>
    <property type="match status" value="1"/>
</dbReference>
<feature type="transmembrane region" description="Helical" evidence="7">
    <location>
        <begin position="387"/>
        <end position="408"/>
    </location>
</feature>
<evidence type="ECO:0000259" key="8">
    <source>
        <dbReference type="Pfam" id="PF02687"/>
    </source>
</evidence>
<accession>A0A0X8JG81</accession>
<dbReference type="KEGG" id="ard:AXF14_12665"/>
<dbReference type="Proteomes" id="UP000065220">
    <property type="component" value="Chromosome"/>
</dbReference>
<sequence length="459" mass="46193">MTRLLLADLRRHASSWAWTVVVALMAGACVAGELQVLHGSLASAAGATGTTSQGAPVSADLTDAARTVFGFIVTGVVLAAASVLTATASLVIESRGRDHGLWRALGMRPGALRALLLGQLALVGAVGSLGGVALGRPVASLMLPLLVDQQVALPGTTPDWQPLDLAWTALVVAGAVLLGGWSPARRASRAPESVLLAGRSGPVGRGAGRVLALLARLAVAAGCATGLVAAVVALHRGTLSAENTANAAVGGAFTALTLVCVLARWLVPTLERLLALLPVPGPSWLVAARTAAVESRRSAATVLPFVVAIGLVAVMFGIRSAGVGNMRLSGFVSMFGLAFATAWTGGVAAIAMSASRRRRDAALLRAAGAQERDVLTAQVLEGVLHSLCAVVLGLVVSVATSTLLAAALERPTGVVVRQGPWAALGVVGAMTVVTTCLAVLLSARAGGGESVGEVLRGRD</sequence>
<dbReference type="RefSeq" id="WP_067943730.1">
    <property type="nucleotide sequence ID" value="NZ_CP014228.1"/>
</dbReference>
<comment type="similarity">
    <text evidence="2">Belongs to the ABC-4 integral membrane protein family. LolC/E subfamily.</text>
</comment>
<evidence type="ECO:0000256" key="4">
    <source>
        <dbReference type="ARBA" id="ARBA00022692"/>
    </source>
</evidence>
<feature type="transmembrane region" description="Helical" evidence="7">
    <location>
        <begin position="247"/>
        <end position="267"/>
    </location>
</feature>
<dbReference type="OrthoDB" id="3254563at2"/>
<evidence type="ECO:0000256" key="3">
    <source>
        <dbReference type="ARBA" id="ARBA00022475"/>
    </source>
</evidence>
<evidence type="ECO:0000256" key="1">
    <source>
        <dbReference type="ARBA" id="ARBA00004651"/>
    </source>
</evidence>
<feature type="transmembrane region" description="Helical" evidence="7">
    <location>
        <begin position="330"/>
        <end position="351"/>
    </location>
</feature>
<feature type="transmembrane region" description="Helical" evidence="7">
    <location>
        <begin position="68"/>
        <end position="92"/>
    </location>
</feature>
<feature type="transmembrane region" description="Helical" evidence="7">
    <location>
        <begin position="112"/>
        <end position="134"/>
    </location>
</feature>
<keyword evidence="4 7" id="KW-0812">Transmembrane</keyword>
<evidence type="ECO:0000256" key="5">
    <source>
        <dbReference type="ARBA" id="ARBA00022989"/>
    </source>
</evidence>
<dbReference type="GO" id="GO:0044874">
    <property type="term" value="P:lipoprotein localization to outer membrane"/>
    <property type="evidence" value="ECO:0007669"/>
    <property type="project" value="TreeGrafter"/>
</dbReference>
<evidence type="ECO:0000256" key="7">
    <source>
        <dbReference type="SAM" id="Phobius"/>
    </source>
</evidence>
<dbReference type="PANTHER" id="PTHR30489">
    <property type="entry name" value="LIPOPROTEIN-RELEASING SYSTEM TRANSMEMBRANE PROTEIN LOLE"/>
    <property type="match status" value="1"/>
</dbReference>